<dbReference type="GO" id="GO:0005634">
    <property type="term" value="C:nucleus"/>
    <property type="evidence" value="ECO:0007669"/>
    <property type="project" value="UniProtKB-SubCell"/>
</dbReference>
<keyword evidence="10" id="KW-1185">Reference proteome</keyword>
<name>A0A1Y2FAI9_PROLT</name>
<evidence type="ECO:0000313" key="10">
    <source>
        <dbReference type="Proteomes" id="UP000193685"/>
    </source>
</evidence>
<dbReference type="PANTHER" id="PTHR13044:SF14">
    <property type="entry name" value="CRYPTOCEPHAL, ISOFORM A"/>
    <property type="match status" value="1"/>
</dbReference>
<dbReference type="PANTHER" id="PTHR13044">
    <property type="entry name" value="ACTIVATING TRANSCRIPTION FACTOR ATF 4/5"/>
    <property type="match status" value="1"/>
</dbReference>
<organism evidence="9 10">
    <name type="scientific">Protomyces lactucae-debilis</name>
    <dbReference type="NCBI Taxonomy" id="2754530"/>
    <lineage>
        <taxon>Eukaryota</taxon>
        <taxon>Fungi</taxon>
        <taxon>Dikarya</taxon>
        <taxon>Ascomycota</taxon>
        <taxon>Taphrinomycotina</taxon>
        <taxon>Taphrinomycetes</taxon>
        <taxon>Taphrinales</taxon>
        <taxon>Protomycetaceae</taxon>
        <taxon>Protomyces</taxon>
    </lineage>
</organism>
<accession>A0A1Y2FAI9</accession>
<sequence>MPPSSHYLNLLNLTQPGDDITQDAYAAADLSKELELFTNSSFLDQESAFFPTNNYASSQYDLPTQPQQQGSVKRSGKSVSPTIRSAFAPAQTLDLNYMFNTPTAQQTLPSAAMDLSSHEQKRKLAQMDFTTTGGIEVDAFSPSTPGGSKMTKSLEEEDKRRRNTQASARFRVKKKQREQALQETAKQMTDKCTTLESRVKELELENKWLRNLLKPTEGQSKETAATEGQ</sequence>
<dbReference type="InterPro" id="IPR004827">
    <property type="entry name" value="bZIP"/>
</dbReference>
<evidence type="ECO:0000256" key="6">
    <source>
        <dbReference type="SAM" id="Coils"/>
    </source>
</evidence>
<reference evidence="9 10" key="1">
    <citation type="submission" date="2016-07" db="EMBL/GenBank/DDBJ databases">
        <title>Pervasive Adenine N6-methylation of Active Genes in Fungi.</title>
        <authorList>
            <consortium name="DOE Joint Genome Institute"/>
            <person name="Mondo S.J."/>
            <person name="Dannebaum R.O."/>
            <person name="Kuo R.C."/>
            <person name="Labutti K."/>
            <person name="Haridas S."/>
            <person name="Kuo A."/>
            <person name="Salamov A."/>
            <person name="Ahrendt S.R."/>
            <person name="Lipzen A."/>
            <person name="Sullivan W."/>
            <person name="Andreopoulos W.B."/>
            <person name="Clum A."/>
            <person name="Lindquist E."/>
            <person name="Daum C."/>
            <person name="Ramamoorthy G.K."/>
            <person name="Gryganskyi A."/>
            <person name="Culley D."/>
            <person name="Magnuson J.K."/>
            <person name="James T.Y."/>
            <person name="O'Malley M.A."/>
            <person name="Stajich J.E."/>
            <person name="Spatafora J.W."/>
            <person name="Visel A."/>
            <person name="Grigoriev I.V."/>
        </authorList>
    </citation>
    <scope>NUCLEOTIDE SEQUENCE [LARGE SCALE GENOMIC DNA]</scope>
    <source>
        <strain evidence="9 10">12-1054</strain>
    </source>
</reference>
<dbReference type="STRING" id="56484.A0A1Y2FAI9"/>
<keyword evidence="3" id="KW-0238">DNA-binding</keyword>
<feature type="coiled-coil region" evidence="6">
    <location>
        <begin position="178"/>
        <end position="212"/>
    </location>
</feature>
<comment type="caution">
    <text evidence="9">The sequence shown here is derived from an EMBL/GenBank/DDBJ whole genome shotgun (WGS) entry which is preliminary data.</text>
</comment>
<evidence type="ECO:0000256" key="2">
    <source>
        <dbReference type="ARBA" id="ARBA00023015"/>
    </source>
</evidence>
<keyword evidence="4" id="KW-0804">Transcription</keyword>
<keyword evidence="5" id="KW-0539">Nucleus</keyword>
<dbReference type="GO" id="GO:0001228">
    <property type="term" value="F:DNA-binding transcription activator activity, RNA polymerase II-specific"/>
    <property type="evidence" value="ECO:0007669"/>
    <property type="project" value="TreeGrafter"/>
</dbReference>
<feature type="domain" description="BZIP" evidence="8">
    <location>
        <begin position="153"/>
        <end position="216"/>
    </location>
</feature>
<comment type="subcellular location">
    <subcellularLocation>
        <location evidence="1">Nucleus</location>
    </subcellularLocation>
</comment>
<dbReference type="GeneID" id="63787926"/>
<evidence type="ECO:0000256" key="5">
    <source>
        <dbReference type="ARBA" id="ARBA00023242"/>
    </source>
</evidence>
<evidence type="ECO:0000259" key="8">
    <source>
        <dbReference type="PROSITE" id="PS50217"/>
    </source>
</evidence>
<feature type="region of interest" description="Disordered" evidence="7">
    <location>
        <begin position="135"/>
        <end position="178"/>
    </location>
</feature>
<dbReference type="AlphaFoldDB" id="A0A1Y2FAI9"/>
<dbReference type="PROSITE" id="PS50217">
    <property type="entry name" value="BZIP"/>
    <property type="match status" value="1"/>
</dbReference>
<dbReference type="Gene3D" id="1.20.5.170">
    <property type="match status" value="1"/>
</dbReference>
<gene>
    <name evidence="9" type="ORF">BCR37DRAFT_393585</name>
</gene>
<protein>
    <recommendedName>
        <fullName evidence="8">BZIP domain-containing protein</fullName>
    </recommendedName>
</protein>
<dbReference type="EMBL" id="MCFI01000012">
    <property type="protein sequence ID" value="ORY80942.1"/>
    <property type="molecule type" value="Genomic_DNA"/>
</dbReference>
<evidence type="ECO:0000256" key="3">
    <source>
        <dbReference type="ARBA" id="ARBA00023125"/>
    </source>
</evidence>
<proteinExistence type="predicted"/>
<dbReference type="GO" id="GO:0000977">
    <property type="term" value="F:RNA polymerase II transcription regulatory region sequence-specific DNA binding"/>
    <property type="evidence" value="ECO:0007669"/>
    <property type="project" value="TreeGrafter"/>
</dbReference>
<dbReference type="RefSeq" id="XP_040724587.1">
    <property type="nucleotide sequence ID" value="XM_040871327.1"/>
</dbReference>
<evidence type="ECO:0000256" key="1">
    <source>
        <dbReference type="ARBA" id="ARBA00004123"/>
    </source>
</evidence>
<evidence type="ECO:0000256" key="7">
    <source>
        <dbReference type="SAM" id="MobiDB-lite"/>
    </source>
</evidence>
<dbReference type="Proteomes" id="UP000193685">
    <property type="component" value="Unassembled WGS sequence"/>
</dbReference>
<dbReference type="OrthoDB" id="1939598at2759"/>
<evidence type="ECO:0000313" key="9">
    <source>
        <dbReference type="EMBL" id="ORY80942.1"/>
    </source>
</evidence>
<keyword evidence="2" id="KW-0805">Transcription regulation</keyword>
<dbReference type="PROSITE" id="PS00036">
    <property type="entry name" value="BZIP_BASIC"/>
    <property type="match status" value="1"/>
</dbReference>
<keyword evidence="6" id="KW-0175">Coiled coil</keyword>
<feature type="region of interest" description="Disordered" evidence="7">
    <location>
        <begin position="58"/>
        <end position="80"/>
    </location>
</feature>
<dbReference type="CDD" id="cd14705">
    <property type="entry name" value="bZIP_Zip1"/>
    <property type="match status" value="1"/>
</dbReference>
<dbReference type="Pfam" id="PF07716">
    <property type="entry name" value="bZIP_2"/>
    <property type="match status" value="1"/>
</dbReference>
<dbReference type="SUPFAM" id="SSF57959">
    <property type="entry name" value="Leucine zipper domain"/>
    <property type="match status" value="1"/>
</dbReference>
<dbReference type="InterPro" id="IPR046347">
    <property type="entry name" value="bZIP_sf"/>
</dbReference>
<evidence type="ECO:0000256" key="4">
    <source>
        <dbReference type="ARBA" id="ARBA00023163"/>
    </source>
</evidence>